<dbReference type="CDD" id="cd06550">
    <property type="entry name" value="TM_ABC_iron-siderophores_like"/>
    <property type="match status" value="1"/>
</dbReference>
<comment type="similarity">
    <text evidence="2">Belongs to the binding-protein-dependent transport system permease family. FecCD subfamily.</text>
</comment>
<feature type="transmembrane region" description="Helical" evidence="8">
    <location>
        <begin position="143"/>
        <end position="164"/>
    </location>
</feature>
<dbReference type="RefSeq" id="WP_093153391.1">
    <property type="nucleotide sequence ID" value="NZ_FNBW01000015.1"/>
</dbReference>
<evidence type="ECO:0000256" key="2">
    <source>
        <dbReference type="ARBA" id="ARBA00007935"/>
    </source>
</evidence>
<proteinExistence type="inferred from homology"/>
<keyword evidence="7 8" id="KW-0472">Membrane</keyword>
<evidence type="ECO:0000313" key="9">
    <source>
        <dbReference type="EMBL" id="SDG35508.1"/>
    </source>
</evidence>
<dbReference type="OrthoDB" id="9811975at2"/>
<evidence type="ECO:0000313" key="10">
    <source>
        <dbReference type="Proteomes" id="UP000198615"/>
    </source>
</evidence>
<dbReference type="SUPFAM" id="SSF81345">
    <property type="entry name" value="ABC transporter involved in vitamin B12 uptake, BtuC"/>
    <property type="match status" value="1"/>
</dbReference>
<reference evidence="9 10" key="1">
    <citation type="submission" date="2016-10" db="EMBL/GenBank/DDBJ databases">
        <authorList>
            <person name="Varghese N."/>
            <person name="Submissions S."/>
        </authorList>
    </citation>
    <scope>NUCLEOTIDE SEQUENCE [LARGE SCALE GENOMIC DNA]</scope>
    <source>
        <strain evidence="9 10">DSM 18839</strain>
    </source>
</reference>
<keyword evidence="3" id="KW-0813">Transport</keyword>
<keyword evidence="5 8" id="KW-0812">Transmembrane</keyword>
<dbReference type="Pfam" id="PF01032">
    <property type="entry name" value="FecCD"/>
    <property type="match status" value="1"/>
</dbReference>
<dbReference type="Proteomes" id="UP000198615">
    <property type="component" value="Unassembled WGS sequence"/>
</dbReference>
<dbReference type="GO" id="GO:0005886">
    <property type="term" value="C:plasma membrane"/>
    <property type="evidence" value="ECO:0007669"/>
    <property type="project" value="UniProtKB-SubCell"/>
</dbReference>
<dbReference type="Gene3D" id="1.10.3470.10">
    <property type="entry name" value="ABC transporter involved in vitamin B12 uptake, BtuC"/>
    <property type="match status" value="1"/>
</dbReference>
<evidence type="ECO:0000256" key="5">
    <source>
        <dbReference type="ARBA" id="ARBA00022692"/>
    </source>
</evidence>
<dbReference type="PANTHER" id="PTHR30472">
    <property type="entry name" value="FERRIC ENTEROBACTIN TRANSPORT SYSTEM PERMEASE PROTEIN"/>
    <property type="match status" value="1"/>
</dbReference>
<feature type="transmembrane region" description="Helical" evidence="8">
    <location>
        <begin position="301"/>
        <end position="319"/>
    </location>
</feature>
<feature type="transmembrane region" description="Helical" evidence="8">
    <location>
        <begin position="274"/>
        <end position="295"/>
    </location>
</feature>
<dbReference type="InterPro" id="IPR000522">
    <property type="entry name" value="ABC_transptr_permease_BtuC"/>
</dbReference>
<name>A0A8G2EWL3_9PROT</name>
<keyword evidence="6 8" id="KW-1133">Transmembrane helix</keyword>
<evidence type="ECO:0000256" key="6">
    <source>
        <dbReference type="ARBA" id="ARBA00022989"/>
    </source>
</evidence>
<evidence type="ECO:0000256" key="7">
    <source>
        <dbReference type="ARBA" id="ARBA00023136"/>
    </source>
</evidence>
<sequence length="328" mass="32825">MRRWSPLLGLLLLAILISLLLGYRPITPAELWQALVAPDPTDPAHVTIRAIRFPRTVAGLVCGGALGAAGMAIQAVTRNPLADPGILGINAGAAFGVVVGALVLGQVDAGLLSLLAFPGAALAAAAVFALGGGLRGNASPVRLTLAGAALGVLLLSLVTASVLMRGETLDVVRFWIVGSLAEARARPLVEMTLAAGAGFLLVLALAPKLEVLALGDALSRGLGTRPGRVQAGALVCIALLTGAAVAIAGPIAFLGLMVPPIARRLVGGSLRPGLIAAALLGASILLLADSAGRLLLAPAEIRAGVMTALLGGPIFVLIARRIRPGAIG</sequence>
<dbReference type="GO" id="GO:0022857">
    <property type="term" value="F:transmembrane transporter activity"/>
    <property type="evidence" value="ECO:0007669"/>
    <property type="project" value="InterPro"/>
</dbReference>
<evidence type="ECO:0000256" key="8">
    <source>
        <dbReference type="SAM" id="Phobius"/>
    </source>
</evidence>
<dbReference type="GO" id="GO:0033214">
    <property type="term" value="P:siderophore-iron import into cell"/>
    <property type="evidence" value="ECO:0007669"/>
    <property type="project" value="TreeGrafter"/>
</dbReference>
<protein>
    <submittedName>
        <fullName evidence="9">Iron complex transport system permease protein</fullName>
    </submittedName>
</protein>
<keyword evidence="10" id="KW-1185">Reference proteome</keyword>
<evidence type="ECO:0000256" key="1">
    <source>
        <dbReference type="ARBA" id="ARBA00004651"/>
    </source>
</evidence>
<comment type="caution">
    <text evidence="9">The sequence shown here is derived from an EMBL/GenBank/DDBJ whole genome shotgun (WGS) entry which is preliminary data.</text>
</comment>
<feature type="transmembrane region" description="Helical" evidence="8">
    <location>
        <begin position="85"/>
        <end position="104"/>
    </location>
</feature>
<comment type="subcellular location">
    <subcellularLocation>
        <location evidence="1">Cell membrane</location>
        <topology evidence="1">Multi-pass membrane protein</topology>
    </subcellularLocation>
</comment>
<accession>A0A8G2EWL3</accession>
<feature type="transmembrane region" description="Helical" evidence="8">
    <location>
        <begin position="229"/>
        <end position="262"/>
    </location>
</feature>
<dbReference type="AlphaFoldDB" id="A0A8G2EWL3"/>
<organism evidence="9 10">
    <name type="scientific">Thalassobaculum litoreum DSM 18839</name>
    <dbReference type="NCBI Taxonomy" id="1123362"/>
    <lineage>
        <taxon>Bacteria</taxon>
        <taxon>Pseudomonadati</taxon>
        <taxon>Pseudomonadota</taxon>
        <taxon>Alphaproteobacteria</taxon>
        <taxon>Rhodospirillales</taxon>
        <taxon>Thalassobaculaceae</taxon>
        <taxon>Thalassobaculum</taxon>
    </lineage>
</organism>
<dbReference type="InterPro" id="IPR037294">
    <property type="entry name" value="ABC_BtuC-like"/>
</dbReference>
<feature type="transmembrane region" description="Helical" evidence="8">
    <location>
        <begin position="188"/>
        <end position="209"/>
    </location>
</feature>
<dbReference type="EMBL" id="FNBW01000015">
    <property type="protein sequence ID" value="SDG35508.1"/>
    <property type="molecule type" value="Genomic_DNA"/>
</dbReference>
<dbReference type="PANTHER" id="PTHR30472:SF1">
    <property type="entry name" value="FE(3+) DICITRATE TRANSPORT SYSTEM PERMEASE PROTEIN FECC-RELATED"/>
    <property type="match status" value="1"/>
</dbReference>
<evidence type="ECO:0000256" key="3">
    <source>
        <dbReference type="ARBA" id="ARBA00022448"/>
    </source>
</evidence>
<evidence type="ECO:0000256" key="4">
    <source>
        <dbReference type="ARBA" id="ARBA00022475"/>
    </source>
</evidence>
<keyword evidence="4" id="KW-1003">Cell membrane</keyword>
<feature type="transmembrane region" description="Helical" evidence="8">
    <location>
        <begin position="111"/>
        <end position="131"/>
    </location>
</feature>
<gene>
    <name evidence="9" type="ORF">SAMN05660686_04129</name>
</gene>